<name>A0AAI8YYC5_9PEZI</name>
<feature type="compositionally biased region" description="Polar residues" evidence="1">
    <location>
        <begin position="62"/>
        <end position="71"/>
    </location>
</feature>
<feature type="compositionally biased region" description="Low complexity" evidence="1">
    <location>
        <begin position="149"/>
        <end position="159"/>
    </location>
</feature>
<keyword evidence="3" id="KW-1185">Reference proteome</keyword>
<organism evidence="2 3">
    <name type="scientific">Lecanosticta acicola</name>
    <dbReference type="NCBI Taxonomy" id="111012"/>
    <lineage>
        <taxon>Eukaryota</taxon>
        <taxon>Fungi</taxon>
        <taxon>Dikarya</taxon>
        <taxon>Ascomycota</taxon>
        <taxon>Pezizomycotina</taxon>
        <taxon>Dothideomycetes</taxon>
        <taxon>Dothideomycetidae</taxon>
        <taxon>Mycosphaerellales</taxon>
        <taxon>Mycosphaerellaceae</taxon>
        <taxon>Lecanosticta</taxon>
    </lineage>
</organism>
<feature type="compositionally biased region" description="Basic residues" evidence="1">
    <location>
        <begin position="121"/>
        <end position="138"/>
    </location>
</feature>
<evidence type="ECO:0000256" key="1">
    <source>
        <dbReference type="SAM" id="MobiDB-lite"/>
    </source>
</evidence>
<proteinExistence type="predicted"/>
<feature type="compositionally biased region" description="Polar residues" evidence="1">
    <location>
        <begin position="36"/>
        <end position="47"/>
    </location>
</feature>
<feature type="region of interest" description="Disordered" evidence="1">
    <location>
        <begin position="1"/>
        <end position="263"/>
    </location>
</feature>
<dbReference type="AlphaFoldDB" id="A0AAI8YYC5"/>
<evidence type="ECO:0000313" key="2">
    <source>
        <dbReference type="EMBL" id="CAK4007758.1"/>
    </source>
</evidence>
<feature type="compositionally biased region" description="Polar residues" evidence="1">
    <location>
        <begin position="254"/>
        <end position="263"/>
    </location>
</feature>
<sequence>MASTLKTIEHHLPDDDYDSDEIVVKQPTERVPLRPHSTNTRSSSPATSDHIKLQSHAPKPQRVTTDQTENQPPDDEYDSDEIVVTRPSDASAPSRQSPDSAPPEKPAIPSKRKTSAPNTSTKRKTPAPKTYSKKKYPRKTVEEPQVLEVSPVATRTAPAPATPAAPPVDSDSDAEVSGVESVLPSGFQPRTAVTERETPTPLPPAAEPSPRTLRSQRKVPAASSKARETANSSRKRKLNNLSAVVEEDDEDNINVKSAATNRT</sequence>
<gene>
    <name evidence="2" type="ORF">LECACI_7A004348</name>
</gene>
<dbReference type="Proteomes" id="UP001296104">
    <property type="component" value="Unassembled WGS sequence"/>
</dbReference>
<reference evidence="2" key="1">
    <citation type="submission" date="2023-11" db="EMBL/GenBank/DDBJ databases">
        <authorList>
            <person name="Alioto T."/>
            <person name="Alioto T."/>
            <person name="Gomez Garrido J."/>
        </authorList>
    </citation>
    <scope>NUCLEOTIDE SEQUENCE</scope>
</reference>
<comment type="caution">
    <text evidence="2">The sequence shown here is derived from an EMBL/GenBank/DDBJ whole genome shotgun (WGS) entry which is preliminary data.</text>
</comment>
<accession>A0AAI8YYC5</accession>
<protein>
    <submittedName>
        <fullName evidence="2">Uncharacterized protein</fullName>
    </submittedName>
</protein>
<dbReference type="EMBL" id="CAVMBE010000023">
    <property type="protein sequence ID" value="CAK4007758.1"/>
    <property type="molecule type" value="Genomic_DNA"/>
</dbReference>
<evidence type="ECO:0000313" key="3">
    <source>
        <dbReference type="Proteomes" id="UP001296104"/>
    </source>
</evidence>
<feature type="compositionally biased region" description="Acidic residues" evidence="1">
    <location>
        <begin position="72"/>
        <end position="81"/>
    </location>
</feature>